<keyword evidence="1" id="KW-1133">Transmembrane helix</keyword>
<name>K0YTF5_9ACTO</name>
<keyword evidence="2" id="KW-0732">Signal</keyword>
<evidence type="ECO:0000256" key="1">
    <source>
        <dbReference type="SAM" id="Phobius"/>
    </source>
</evidence>
<keyword evidence="1" id="KW-0812">Transmembrane</keyword>
<dbReference type="AlphaFoldDB" id="K0YTF5"/>
<evidence type="ECO:0000256" key="2">
    <source>
        <dbReference type="SAM" id="SignalP"/>
    </source>
</evidence>
<feature type="chain" id="PRO_5003841754" description="LPXTG-domain-containing protein cell wall anchor domain" evidence="2">
    <location>
        <begin position="39"/>
        <end position="602"/>
    </location>
</feature>
<protein>
    <recommendedName>
        <fullName evidence="5">LPXTG-domain-containing protein cell wall anchor domain</fullName>
    </recommendedName>
</protein>
<feature type="signal peptide" evidence="2">
    <location>
        <begin position="1"/>
        <end position="38"/>
    </location>
</feature>
<dbReference type="eggNOG" id="ENOG5030K3W">
    <property type="taxonomic scope" value="Bacteria"/>
</dbReference>
<sequence>MTHSSRGVQKRRISLRTIVTTLCVSILCSVAGISSAIADTGQHNFEWIKTHGKKTVVKLDDGNVDVYVATLSVDPLNKAKEVILYGELQMPLTVQDLGLEDVDNKTYLRSDSNKVKYNEYVTIPLLVSPEDTKPGKYDKTIFQLDQSIQVKGDKVKLVLKDKSFDIPLPAKTAEVDTSYLEGAIAEHWNEYQAALNDGIKLDPTTADAYLRINDEARAFVENAKKAENPPSIEEIEAMRTKLNETYAELLPLPYERDGLKSLITEAQKKIDQNGANATRYTKDSFDALNSALAKAEQLVSLKDLTTIKVPADGSPLVTHRAFDESEKALRAAIDGLQTEPFTQVNLDALKALYDQAVAKTPKDGYTFSKDGIEALHAAIEATAAEIFTAPQYMDEQKVQQLTDALQSALKGLNEVKLDPKRAFKVKVMYAHPTDGGVSPLLKEYFTDEAQNPITEILPVVDGQYMNIPLSDPLVKDFPGYLPTNFLYGSDDGSLQLAKVLRDSSGKQRVVFTATAANLQTGTALVVFYEKGEKPATGTTVTEPSGVANAQQANATSAQASKSGKLARTGADTYTALVTTLATFLAGASLMGVNSFASRKQRN</sequence>
<dbReference type="EMBL" id="AGWQ01000004">
    <property type="protein sequence ID" value="EJZ87117.1"/>
    <property type="molecule type" value="Genomic_DNA"/>
</dbReference>
<dbReference type="PATRIC" id="fig|883077.3.peg.714"/>
<accession>K0YTF5</accession>
<evidence type="ECO:0000313" key="4">
    <source>
        <dbReference type="Proteomes" id="UP000003994"/>
    </source>
</evidence>
<comment type="caution">
    <text evidence="3">The sequence shown here is derived from an EMBL/GenBank/DDBJ whole genome shotgun (WGS) entry which is preliminary data.</text>
</comment>
<dbReference type="RefSeq" id="WP_006680911.1">
    <property type="nucleotide sequence ID" value="NZ_JH815208.1"/>
</dbReference>
<feature type="transmembrane region" description="Helical" evidence="1">
    <location>
        <begin position="573"/>
        <end position="596"/>
    </location>
</feature>
<gene>
    <name evidence="3" type="ORF">HMPREF9241_00706</name>
</gene>
<organism evidence="3 4">
    <name type="scientific">Schaalia turicensis ACS-279-V-Col4</name>
    <dbReference type="NCBI Taxonomy" id="883077"/>
    <lineage>
        <taxon>Bacteria</taxon>
        <taxon>Bacillati</taxon>
        <taxon>Actinomycetota</taxon>
        <taxon>Actinomycetes</taxon>
        <taxon>Actinomycetales</taxon>
        <taxon>Actinomycetaceae</taxon>
        <taxon>Schaalia</taxon>
    </lineage>
</organism>
<evidence type="ECO:0008006" key="5">
    <source>
        <dbReference type="Google" id="ProtNLM"/>
    </source>
</evidence>
<proteinExistence type="predicted"/>
<keyword evidence="1" id="KW-0472">Membrane</keyword>
<evidence type="ECO:0000313" key="3">
    <source>
        <dbReference type="EMBL" id="EJZ87117.1"/>
    </source>
</evidence>
<keyword evidence="4" id="KW-1185">Reference proteome</keyword>
<dbReference type="Proteomes" id="UP000003994">
    <property type="component" value="Unassembled WGS sequence"/>
</dbReference>
<reference evidence="3 4" key="1">
    <citation type="submission" date="2012-07" db="EMBL/GenBank/DDBJ databases">
        <title>The Genome Sequence of Actinomyces turicensis ACS-279-V-COL4.</title>
        <authorList>
            <consortium name="The Broad Institute Genome Sequencing Platform"/>
            <person name="Earl A."/>
            <person name="Ward D."/>
            <person name="Feldgarden M."/>
            <person name="Gevers D."/>
            <person name="Saerens B."/>
            <person name="Vaneechoutte M."/>
            <person name="Walker B."/>
            <person name="Young S.K."/>
            <person name="Zeng Q."/>
            <person name="Gargeya S."/>
            <person name="Fitzgerald M."/>
            <person name="Haas B."/>
            <person name="Abouelleil A."/>
            <person name="Alvarado L."/>
            <person name="Arachchi H.M."/>
            <person name="Berlin A."/>
            <person name="Chapman S.B."/>
            <person name="Goldberg J."/>
            <person name="Griggs A."/>
            <person name="Gujja S."/>
            <person name="Hansen M."/>
            <person name="Howarth C."/>
            <person name="Imamovic A."/>
            <person name="Larimer J."/>
            <person name="McCowen C."/>
            <person name="Montmayeur A."/>
            <person name="Murphy C."/>
            <person name="Neiman D."/>
            <person name="Pearson M."/>
            <person name="Priest M."/>
            <person name="Roberts A."/>
            <person name="Saif S."/>
            <person name="Shea T."/>
            <person name="Sisk P."/>
            <person name="Sykes S."/>
            <person name="Wortman J."/>
            <person name="Nusbaum C."/>
            <person name="Birren B."/>
        </authorList>
    </citation>
    <scope>NUCLEOTIDE SEQUENCE [LARGE SCALE GENOMIC DNA]</scope>
    <source>
        <strain evidence="3 4">ACS-279-V-Col4</strain>
    </source>
</reference>
<dbReference type="HOGENOM" id="CLU_025612_0_0_11"/>
<dbReference type="Gene3D" id="1.20.1270.90">
    <property type="entry name" value="AF1782-like"/>
    <property type="match status" value="1"/>
</dbReference>